<dbReference type="InterPro" id="IPR051453">
    <property type="entry name" value="MBL_Glyoxalase_II"/>
</dbReference>
<gene>
    <name evidence="6" type="ORF">GTQ45_10165</name>
</gene>
<keyword evidence="2" id="KW-0479">Metal-binding</keyword>
<evidence type="ECO:0000313" key="6">
    <source>
        <dbReference type="EMBL" id="NBG96095.1"/>
    </source>
</evidence>
<reference evidence="6 7" key="1">
    <citation type="journal article" date="2016" name="Int. J. Syst. Evol. Microbiol.">
        <title>Pyruvatibacter mobilis gen. nov., sp. nov., a marine bacterium from the culture broth of Picochlorum sp. 122.</title>
        <authorList>
            <person name="Wang G."/>
            <person name="Tang M."/>
            <person name="Wu H."/>
            <person name="Dai S."/>
            <person name="Li T."/>
            <person name="Chen C."/>
            <person name="He H."/>
            <person name="Fan J."/>
            <person name="Xiang W."/>
            <person name="Li X."/>
        </authorList>
    </citation>
    <scope>NUCLEOTIDE SEQUENCE [LARGE SCALE GENOMIC DNA]</scope>
    <source>
        <strain evidence="6 7">GYP-11</strain>
    </source>
</reference>
<keyword evidence="3 6" id="KW-0378">Hydrolase</keyword>
<dbReference type="SMART" id="SM00849">
    <property type="entry name" value="Lactamase_B"/>
    <property type="match status" value="1"/>
</dbReference>
<dbReference type="SUPFAM" id="SSF56281">
    <property type="entry name" value="Metallo-hydrolase/oxidoreductase"/>
    <property type="match status" value="1"/>
</dbReference>
<keyword evidence="7" id="KW-1185">Reference proteome</keyword>
<dbReference type="InterPro" id="IPR036866">
    <property type="entry name" value="RibonucZ/Hydroxyglut_hydro"/>
</dbReference>
<dbReference type="EMBL" id="WXYQ01000006">
    <property type="protein sequence ID" value="NBG96095.1"/>
    <property type="molecule type" value="Genomic_DNA"/>
</dbReference>
<evidence type="ECO:0000256" key="1">
    <source>
        <dbReference type="ARBA" id="ARBA00001947"/>
    </source>
</evidence>
<dbReference type="OrthoDB" id="9802991at2"/>
<dbReference type="PANTHER" id="PTHR46233">
    <property type="entry name" value="HYDROXYACYLGLUTATHIONE HYDROLASE GLOC"/>
    <property type="match status" value="1"/>
</dbReference>
<dbReference type="InterPro" id="IPR001279">
    <property type="entry name" value="Metallo-B-lactamas"/>
</dbReference>
<accession>A0A845QBP9</accession>
<dbReference type="Pfam" id="PF00753">
    <property type="entry name" value="Lactamase_B"/>
    <property type="match status" value="1"/>
</dbReference>
<protein>
    <submittedName>
        <fullName evidence="6">MBL fold metallo-hydrolase</fullName>
    </submittedName>
</protein>
<dbReference type="AlphaFoldDB" id="A0A845QBP9"/>
<comment type="cofactor">
    <cofactor evidence="1">
        <name>Zn(2+)</name>
        <dbReference type="ChEBI" id="CHEBI:29105"/>
    </cofactor>
</comment>
<name>A0A845QBP9_9HYPH</name>
<feature type="domain" description="Metallo-beta-lactamase" evidence="5">
    <location>
        <begin position="17"/>
        <end position="197"/>
    </location>
</feature>
<dbReference type="Proteomes" id="UP000470384">
    <property type="component" value="Unassembled WGS sequence"/>
</dbReference>
<proteinExistence type="predicted"/>
<dbReference type="CDD" id="cd07737">
    <property type="entry name" value="YcbL-like_MBL-fold"/>
    <property type="match status" value="1"/>
</dbReference>
<evidence type="ECO:0000259" key="5">
    <source>
        <dbReference type="SMART" id="SM00849"/>
    </source>
</evidence>
<sequence>MAAMPLKIAIVPVTPLQQNCSLLWDDETMVGAICDPGGDIGRLSDAISEAGFTLEKVLLTHGHLDHAGAAGEIARTYGVPIEGPHKDDAFLIETLPEQSAKYGLPEYPLFEPTRWLDHGDTVTVGGLTLDVIHCPGHTPGHVVFHHGPSRIALVGDVIFQGSVGRTDFPRGNHQQLIDSIRDRLFTLGGDTGFVPGHGPLSTFEYERQTNPYVSDQVLGLA</sequence>
<evidence type="ECO:0000256" key="4">
    <source>
        <dbReference type="ARBA" id="ARBA00022833"/>
    </source>
</evidence>
<keyword evidence="4" id="KW-0862">Zinc</keyword>
<evidence type="ECO:0000256" key="2">
    <source>
        <dbReference type="ARBA" id="ARBA00022723"/>
    </source>
</evidence>
<dbReference type="GO" id="GO:0046872">
    <property type="term" value="F:metal ion binding"/>
    <property type="evidence" value="ECO:0007669"/>
    <property type="project" value="UniProtKB-KW"/>
</dbReference>
<evidence type="ECO:0000313" key="7">
    <source>
        <dbReference type="Proteomes" id="UP000470384"/>
    </source>
</evidence>
<evidence type="ECO:0000256" key="3">
    <source>
        <dbReference type="ARBA" id="ARBA00022801"/>
    </source>
</evidence>
<dbReference type="PANTHER" id="PTHR46233:SF3">
    <property type="entry name" value="HYDROXYACYLGLUTATHIONE HYDROLASE GLOC"/>
    <property type="match status" value="1"/>
</dbReference>
<comment type="caution">
    <text evidence="6">The sequence shown here is derived from an EMBL/GenBank/DDBJ whole genome shotgun (WGS) entry which is preliminary data.</text>
</comment>
<dbReference type="GO" id="GO:0016787">
    <property type="term" value="F:hydrolase activity"/>
    <property type="evidence" value="ECO:0007669"/>
    <property type="project" value="UniProtKB-KW"/>
</dbReference>
<organism evidence="6 7">
    <name type="scientific">Pyruvatibacter mobilis</name>
    <dbReference type="NCBI Taxonomy" id="1712261"/>
    <lineage>
        <taxon>Bacteria</taxon>
        <taxon>Pseudomonadati</taxon>
        <taxon>Pseudomonadota</taxon>
        <taxon>Alphaproteobacteria</taxon>
        <taxon>Hyphomicrobiales</taxon>
        <taxon>Parvibaculaceae</taxon>
        <taxon>Pyruvatibacter</taxon>
    </lineage>
</organism>
<dbReference type="Gene3D" id="3.60.15.10">
    <property type="entry name" value="Ribonuclease Z/Hydroxyacylglutathione hydrolase-like"/>
    <property type="match status" value="1"/>
</dbReference>